<dbReference type="AlphaFoldDB" id="A0A844GZT3"/>
<dbReference type="EMBL" id="WMIA01000013">
    <property type="protein sequence ID" value="MTF39476.1"/>
    <property type="molecule type" value="Genomic_DNA"/>
</dbReference>
<proteinExistence type="predicted"/>
<dbReference type="RefSeq" id="WP_015219639.1">
    <property type="nucleotide sequence ID" value="NZ_WMIA01000013.1"/>
</dbReference>
<name>A0A844GZT3_9CHRO</name>
<gene>
    <name evidence="1" type="ORF">GGC33_11140</name>
</gene>
<reference evidence="1 2" key="1">
    <citation type="submission" date="2019-11" db="EMBL/GenBank/DDBJ databases">
        <title>Isolation of a new High Light Tolerant Cyanobacteria.</title>
        <authorList>
            <person name="Dobson Z."/>
            <person name="Vaughn N."/>
            <person name="Vaughn M."/>
            <person name="Fromme P."/>
            <person name="Mazor Y."/>
        </authorList>
    </citation>
    <scope>NUCLEOTIDE SEQUENCE [LARGE SCALE GENOMIC DNA]</scope>
    <source>
        <strain evidence="1 2">0216</strain>
    </source>
</reference>
<sequence>MKAYIRDNILYINKEDIPEYQKGKSVVRNNYFWALKSISDYAPFNGDWEFCSEIWIALGRMLLFFYNSGYLGDRETMLEFEDDVLIPDELRAVSTKL</sequence>
<evidence type="ECO:0000313" key="2">
    <source>
        <dbReference type="Proteomes" id="UP000437131"/>
    </source>
</evidence>
<protein>
    <submittedName>
        <fullName evidence="1">Uncharacterized protein</fullName>
    </submittedName>
</protein>
<evidence type="ECO:0000313" key="1">
    <source>
        <dbReference type="EMBL" id="MTF39476.1"/>
    </source>
</evidence>
<dbReference type="Proteomes" id="UP000437131">
    <property type="component" value="Unassembled WGS sequence"/>
</dbReference>
<organism evidence="1 2">
    <name type="scientific">Cyanobacterium aponinum 0216</name>
    <dbReference type="NCBI Taxonomy" id="2676140"/>
    <lineage>
        <taxon>Bacteria</taxon>
        <taxon>Bacillati</taxon>
        <taxon>Cyanobacteriota</taxon>
        <taxon>Cyanophyceae</taxon>
        <taxon>Oscillatoriophycideae</taxon>
        <taxon>Chroococcales</taxon>
        <taxon>Geminocystaceae</taxon>
        <taxon>Cyanobacterium</taxon>
    </lineage>
</organism>
<accession>A0A844GZT3</accession>
<comment type="caution">
    <text evidence="1">The sequence shown here is derived from an EMBL/GenBank/DDBJ whole genome shotgun (WGS) entry which is preliminary data.</text>
</comment>